<comment type="subcellular location">
    <subcellularLocation>
        <location evidence="1">Golgi apparatus</location>
    </subcellularLocation>
</comment>
<protein>
    <submittedName>
        <fullName evidence="7">Protein PRRC1-like isoform X1</fullName>
    </submittedName>
</protein>
<feature type="region of interest" description="Disordered" evidence="4">
    <location>
        <begin position="80"/>
        <end position="133"/>
    </location>
</feature>
<dbReference type="InterPro" id="IPR029001">
    <property type="entry name" value="ITPase-like_fam"/>
</dbReference>
<dbReference type="InterPro" id="IPR026534">
    <property type="entry name" value="PRRC1"/>
</dbReference>
<comment type="similarity">
    <text evidence="2">Belongs to the PRRC1 family.</text>
</comment>
<evidence type="ECO:0000256" key="4">
    <source>
        <dbReference type="SAM" id="MobiDB-lite"/>
    </source>
</evidence>
<evidence type="ECO:0000313" key="7">
    <source>
        <dbReference type="RefSeq" id="XP_026743208.1"/>
    </source>
</evidence>
<evidence type="ECO:0000256" key="3">
    <source>
        <dbReference type="ARBA" id="ARBA00023034"/>
    </source>
</evidence>
<dbReference type="SUPFAM" id="SSF52972">
    <property type="entry name" value="ITPase-like"/>
    <property type="match status" value="1"/>
</dbReference>
<dbReference type="Pfam" id="PF01931">
    <property type="entry name" value="NTPase_I-T"/>
    <property type="match status" value="1"/>
</dbReference>
<sequence>MSGTDKKPKIPQPPAPAVGTGNLLSSVAPPSQLPNFVTASPVVPVASTAAEIPQIQMPQPVIQPVPAPVPVQPIIVQARDEPKPQPAQETFSPAIPLSKGEPMISIRSPEDSQTTHSPDSLPPDSTSEIEQLGDIMPGSGLFTWMKGAVSTGGLLHRVAEKAKSSVDSMITTLDPQMKEYLRSGGDLLIVVASDKEAKISPIRDAFQTVFGKANVVGYAAQSDVTAAQPVGYAAAYAAAKQRIAHIRSVHSELHNNVPIVAVEGFLQECVTDSPSGWYDVSLLILSQPSLGIELQLQSQGTSVAAAAVAAAAAATPSDYEHAQTGYSVTIGSIMAASLQVPHTQWQEAATGVSRQDILQLAARSLAGSYKRLLAVSAAET</sequence>
<evidence type="ECO:0000313" key="6">
    <source>
        <dbReference type="Proteomes" id="UP000322000"/>
    </source>
</evidence>
<dbReference type="Gene3D" id="3.90.950.10">
    <property type="match status" value="1"/>
</dbReference>
<dbReference type="RefSeq" id="XP_026743208.1">
    <property type="nucleotide sequence ID" value="XM_026887407.1"/>
</dbReference>
<feature type="compositionally biased region" description="Polar residues" evidence="4">
    <location>
        <begin position="22"/>
        <end position="35"/>
    </location>
</feature>
<dbReference type="KEGG" id="tnl:113504899"/>
<organism evidence="6 7">
    <name type="scientific">Trichoplusia ni</name>
    <name type="common">Cabbage looper</name>
    <dbReference type="NCBI Taxonomy" id="7111"/>
    <lineage>
        <taxon>Eukaryota</taxon>
        <taxon>Metazoa</taxon>
        <taxon>Ecdysozoa</taxon>
        <taxon>Arthropoda</taxon>
        <taxon>Hexapoda</taxon>
        <taxon>Insecta</taxon>
        <taxon>Pterygota</taxon>
        <taxon>Neoptera</taxon>
        <taxon>Endopterygota</taxon>
        <taxon>Lepidoptera</taxon>
        <taxon>Glossata</taxon>
        <taxon>Ditrysia</taxon>
        <taxon>Noctuoidea</taxon>
        <taxon>Noctuidae</taxon>
        <taxon>Plusiinae</taxon>
        <taxon>Trichoplusia</taxon>
    </lineage>
</organism>
<dbReference type="GO" id="GO:0005794">
    <property type="term" value="C:Golgi apparatus"/>
    <property type="evidence" value="ECO:0007669"/>
    <property type="project" value="UniProtKB-SubCell"/>
</dbReference>
<reference evidence="7" key="1">
    <citation type="submission" date="2025-08" db="UniProtKB">
        <authorList>
            <consortium name="RefSeq"/>
        </authorList>
    </citation>
    <scope>IDENTIFICATION</scope>
</reference>
<feature type="region of interest" description="Disordered" evidence="4">
    <location>
        <begin position="1"/>
        <end position="37"/>
    </location>
</feature>
<feature type="domain" description="Non-canonical purine NTP phosphatase/PRRC1" evidence="5">
    <location>
        <begin position="193"/>
        <end position="280"/>
    </location>
</feature>
<dbReference type="InterPro" id="IPR026533">
    <property type="entry name" value="NTPase/PRRC1"/>
</dbReference>
<accession>A0A7E5WR34</accession>
<dbReference type="AlphaFoldDB" id="A0A7E5WR34"/>
<keyword evidence="6" id="KW-1185">Reference proteome</keyword>
<evidence type="ECO:0000256" key="1">
    <source>
        <dbReference type="ARBA" id="ARBA00004555"/>
    </source>
</evidence>
<feature type="compositionally biased region" description="Polar residues" evidence="4">
    <location>
        <begin position="111"/>
        <end position="129"/>
    </location>
</feature>
<evidence type="ECO:0000256" key="2">
    <source>
        <dbReference type="ARBA" id="ARBA00010298"/>
    </source>
</evidence>
<keyword evidence="3" id="KW-0333">Golgi apparatus</keyword>
<dbReference type="OrthoDB" id="4968544at2759"/>
<gene>
    <name evidence="7" type="primary">LOC113504899</name>
</gene>
<dbReference type="Proteomes" id="UP000322000">
    <property type="component" value="Chromosome 2"/>
</dbReference>
<proteinExistence type="inferred from homology"/>
<dbReference type="GeneID" id="113504899"/>
<name>A0A7E5WR34_TRINI</name>
<dbReference type="InParanoid" id="A0A7E5WR34"/>
<dbReference type="PANTHER" id="PTHR23276">
    <property type="entry name" value="PROTEIN PRRC1"/>
    <property type="match status" value="1"/>
</dbReference>
<evidence type="ECO:0000259" key="5">
    <source>
        <dbReference type="Pfam" id="PF01931"/>
    </source>
</evidence>
<dbReference type="PANTHER" id="PTHR23276:SF2">
    <property type="entry name" value="PROTEIN PRRC1"/>
    <property type="match status" value="1"/>
</dbReference>
<dbReference type="GO" id="GO:0034237">
    <property type="term" value="F:protein kinase A regulatory subunit binding"/>
    <property type="evidence" value="ECO:0007669"/>
    <property type="project" value="TreeGrafter"/>
</dbReference>